<feature type="region of interest" description="Disordered" evidence="14">
    <location>
        <begin position="138"/>
        <end position="168"/>
    </location>
</feature>
<feature type="region of interest" description="Disordered" evidence="14">
    <location>
        <begin position="305"/>
        <end position="349"/>
    </location>
</feature>
<evidence type="ECO:0000256" key="4">
    <source>
        <dbReference type="ARBA" id="ARBA00022763"/>
    </source>
</evidence>
<evidence type="ECO:0000256" key="12">
    <source>
        <dbReference type="ARBA" id="ARBA00040138"/>
    </source>
</evidence>
<reference evidence="17 18" key="1">
    <citation type="submission" date="2024-03" db="EMBL/GenBank/DDBJ databases">
        <title>Genome-scale model development and genomic sequencing of the oleaginous clade Lipomyces.</title>
        <authorList>
            <consortium name="Lawrence Berkeley National Laboratory"/>
            <person name="Czajka J.J."/>
            <person name="Han Y."/>
            <person name="Kim J."/>
            <person name="Mondo S.J."/>
            <person name="Hofstad B.A."/>
            <person name="Robles A."/>
            <person name="Haridas S."/>
            <person name="Riley R."/>
            <person name="LaButti K."/>
            <person name="Pangilinan J."/>
            <person name="Andreopoulos W."/>
            <person name="Lipzen A."/>
            <person name="Yan J."/>
            <person name="Wang M."/>
            <person name="Ng V."/>
            <person name="Grigoriev I.V."/>
            <person name="Spatafora J.W."/>
            <person name="Magnuson J.K."/>
            <person name="Baker S.E."/>
            <person name="Pomraning K.R."/>
        </authorList>
    </citation>
    <scope>NUCLEOTIDE SEQUENCE [LARGE SCALE GENOMIC DNA]</scope>
    <source>
        <strain evidence="17 18">Phaff 52-87</strain>
    </source>
</reference>
<keyword evidence="3" id="KW-0479">Metal-binding</keyword>
<dbReference type="InterPro" id="IPR024610">
    <property type="entry name" value="ING_N_histone-binding"/>
</dbReference>
<dbReference type="Gene3D" id="3.30.40.10">
    <property type="entry name" value="Zinc/RING finger domain, C3HC4 (zinc finger)"/>
    <property type="match status" value="1"/>
</dbReference>
<evidence type="ECO:0000313" key="17">
    <source>
        <dbReference type="EMBL" id="KAK7206397.1"/>
    </source>
</evidence>
<gene>
    <name evidence="17" type="ORF">BZA70DRAFT_276494</name>
</gene>
<evidence type="ECO:0000256" key="13">
    <source>
        <dbReference type="ARBA" id="ARBA00042676"/>
    </source>
</evidence>
<dbReference type="SUPFAM" id="SSF57903">
    <property type="entry name" value="FYVE/PHD zinc finger"/>
    <property type="match status" value="1"/>
</dbReference>
<comment type="function">
    <text evidence="11">Component of the NuA4 histone acetyltransferase complex which is involved in transcriptional activation of selected genes principally by acetylation of nucleosomal histone H4 and H2A. The NuA4 complex is also involved in DNA repair. Involved in cell cycle progression and meiosis.</text>
</comment>
<dbReference type="CDD" id="cd16858">
    <property type="entry name" value="ING_ING3_Yng2p"/>
    <property type="match status" value="1"/>
</dbReference>
<dbReference type="InterPro" id="IPR013083">
    <property type="entry name" value="Znf_RING/FYVE/PHD"/>
</dbReference>
<evidence type="ECO:0000313" key="18">
    <source>
        <dbReference type="Proteomes" id="UP001498771"/>
    </source>
</evidence>
<evidence type="ECO:0000256" key="10">
    <source>
        <dbReference type="ARBA" id="ARBA00023254"/>
    </source>
</evidence>
<keyword evidence="4" id="KW-0227">DNA damage</keyword>
<accession>A0ABR1F9D7</accession>
<dbReference type="CDD" id="cd15505">
    <property type="entry name" value="PHD_ING"/>
    <property type="match status" value="1"/>
</dbReference>
<keyword evidence="9" id="KW-0539">Nucleus</keyword>
<dbReference type="Pfam" id="PF12998">
    <property type="entry name" value="ING"/>
    <property type="match status" value="1"/>
</dbReference>
<evidence type="ECO:0000259" key="16">
    <source>
        <dbReference type="SMART" id="SM01408"/>
    </source>
</evidence>
<evidence type="ECO:0000256" key="5">
    <source>
        <dbReference type="ARBA" id="ARBA00022771"/>
    </source>
</evidence>
<evidence type="ECO:0000256" key="9">
    <source>
        <dbReference type="ARBA" id="ARBA00023242"/>
    </source>
</evidence>
<proteinExistence type="inferred from homology"/>
<evidence type="ECO:0000256" key="2">
    <source>
        <dbReference type="ARBA" id="ARBA00010210"/>
    </source>
</evidence>
<feature type="domain" description="Inhibitor of growth protein N-terminal histone-binding" evidence="16">
    <location>
        <begin position="8"/>
        <end position="113"/>
    </location>
</feature>
<dbReference type="SMART" id="SM00249">
    <property type="entry name" value="PHD"/>
    <property type="match status" value="1"/>
</dbReference>
<keyword evidence="18" id="KW-1185">Reference proteome</keyword>
<keyword evidence="8" id="KW-0234">DNA repair</keyword>
<dbReference type="EMBL" id="JBBJBU010000003">
    <property type="protein sequence ID" value="KAK7206397.1"/>
    <property type="molecule type" value="Genomic_DNA"/>
</dbReference>
<comment type="caution">
    <text evidence="17">The sequence shown here is derived from an EMBL/GenBank/DDBJ whole genome shotgun (WGS) entry which is preliminary data.</text>
</comment>
<dbReference type="InterPro" id="IPR001965">
    <property type="entry name" value="Znf_PHD"/>
</dbReference>
<keyword evidence="10" id="KW-0469">Meiosis</keyword>
<comment type="similarity">
    <text evidence="2">Belongs to the ING family.</text>
</comment>
<evidence type="ECO:0000256" key="7">
    <source>
        <dbReference type="ARBA" id="ARBA00022853"/>
    </source>
</evidence>
<dbReference type="InterPro" id="IPR011011">
    <property type="entry name" value="Znf_FYVE_PHD"/>
</dbReference>
<comment type="subcellular location">
    <subcellularLocation>
        <location evidence="1">Nucleus</location>
    </subcellularLocation>
</comment>
<dbReference type="RefSeq" id="XP_064769430.1">
    <property type="nucleotide sequence ID" value="XM_064912310.1"/>
</dbReference>
<protein>
    <recommendedName>
        <fullName evidence="12">Chromatin modification-related protein YNG2</fullName>
    </recommendedName>
    <alternativeName>
        <fullName evidence="13">ING1 homolog 2</fullName>
    </alternativeName>
</protein>
<sequence length="413" mass="44957">MSVDAAYALETFQQDLVNVPEEVAHYLEEMKFKDVKLNTLRRRIQHYDNSIQKHIRQHGSLSENPKEAINNPKIVTDYEQAIKLQEEKCELAHKLNGLVTRHLKRLDSEIKKLQNDGALAPSTEPIVLPNIQSLQQQQAVSSSSAAHHAQAQAHAHAQAQHMAAQQAAANQAAAAHAAATHAGFLNAQKRASPHAIQQMAAARSAAMGDAVGVNGAVGPDGVRGVYGPGKGSMMGDNGMMRPTKRHKIASVRSTPGPGSPMPMGAGHVGGMPGRAVDSTDYSTIVVASGDKQSVADIIANQIRNSGMLPRGMPNGVSNGGDKDMKNKNGMRQQMKNKHSQEPEEEDDEENNDSALYCFCQQVSYGDMVACDNEDCRYEWFHYGCVGLKSPPSGVWYCSQECQEKTQNNKRNRK</sequence>
<keyword evidence="6" id="KW-0862">Zinc</keyword>
<dbReference type="InterPro" id="IPR028651">
    <property type="entry name" value="ING_fam"/>
</dbReference>
<dbReference type="Gene3D" id="6.10.140.1740">
    <property type="match status" value="1"/>
</dbReference>
<keyword evidence="7" id="KW-0156">Chromatin regulator</keyword>
<dbReference type="PANTHER" id="PTHR10333:SF100">
    <property type="entry name" value="CHROMATIN MODIFICATION-RELATED PROTEIN YNG2"/>
    <property type="match status" value="1"/>
</dbReference>
<evidence type="ECO:0000256" key="11">
    <source>
        <dbReference type="ARBA" id="ARBA00037044"/>
    </source>
</evidence>
<evidence type="ECO:0000256" key="6">
    <source>
        <dbReference type="ARBA" id="ARBA00022833"/>
    </source>
</evidence>
<dbReference type="PANTHER" id="PTHR10333">
    <property type="entry name" value="INHIBITOR OF GROWTH PROTEIN"/>
    <property type="match status" value="1"/>
</dbReference>
<name>A0ABR1F9D7_9ASCO</name>
<evidence type="ECO:0000256" key="14">
    <source>
        <dbReference type="SAM" id="MobiDB-lite"/>
    </source>
</evidence>
<evidence type="ECO:0000259" key="15">
    <source>
        <dbReference type="SMART" id="SM00249"/>
    </source>
</evidence>
<evidence type="ECO:0000256" key="1">
    <source>
        <dbReference type="ARBA" id="ARBA00004123"/>
    </source>
</evidence>
<dbReference type="Proteomes" id="UP001498771">
    <property type="component" value="Unassembled WGS sequence"/>
</dbReference>
<evidence type="ECO:0000256" key="3">
    <source>
        <dbReference type="ARBA" id="ARBA00022723"/>
    </source>
</evidence>
<keyword evidence="5" id="KW-0863">Zinc-finger</keyword>
<organism evidence="17 18">
    <name type="scientific">Myxozyma melibiosi</name>
    <dbReference type="NCBI Taxonomy" id="54550"/>
    <lineage>
        <taxon>Eukaryota</taxon>
        <taxon>Fungi</taxon>
        <taxon>Dikarya</taxon>
        <taxon>Ascomycota</taxon>
        <taxon>Saccharomycotina</taxon>
        <taxon>Lipomycetes</taxon>
        <taxon>Lipomycetales</taxon>
        <taxon>Lipomycetaceae</taxon>
        <taxon>Myxozyma</taxon>
    </lineage>
</organism>
<dbReference type="SMART" id="SM01408">
    <property type="entry name" value="ING"/>
    <property type="match status" value="1"/>
</dbReference>
<feature type="domain" description="Zinc finger PHD-type" evidence="15">
    <location>
        <begin position="356"/>
        <end position="401"/>
    </location>
</feature>
<evidence type="ECO:0000256" key="8">
    <source>
        <dbReference type="ARBA" id="ARBA00023204"/>
    </source>
</evidence>
<dbReference type="GeneID" id="90037822"/>